<feature type="transmembrane region" description="Helical" evidence="5">
    <location>
        <begin position="34"/>
        <end position="55"/>
    </location>
</feature>
<dbReference type="EMBL" id="FNNQ01000008">
    <property type="protein sequence ID" value="SDW95618.1"/>
    <property type="molecule type" value="Genomic_DNA"/>
</dbReference>
<name>A0A1H2XSG6_9BACL</name>
<dbReference type="Pfam" id="PF02659">
    <property type="entry name" value="Mntp"/>
    <property type="match status" value="2"/>
</dbReference>
<keyword evidence="4 5" id="KW-0472">Membrane</keyword>
<sequence>MGAVFFHILLAMAVSLDSFGVGVTYGLRRIRIHWVSILIIGCCSGGVAGLSMQLGRIGAMWIPPSITSGVGATILVFMGLYTLVQVRQSHSSQSNKELTTPVRVFSFELRKFGIVIQILKSPIAADRDDSGVISSGEAVWLGMALSLDAFGVGLGAALLGFSPWMAAGTIALMSVLFLAMGMRIGFRFRGWAFFSAGAYIPGILLIVMGVIRFME</sequence>
<feature type="transmembrane region" description="Helical" evidence="5">
    <location>
        <begin position="138"/>
        <end position="158"/>
    </location>
</feature>
<accession>A0A1H2XSG6</accession>
<dbReference type="PANTHER" id="PTHR35529:SF2">
    <property type="entry name" value="SPORULATION PROTEIN YTAF-RELATED"/>
    <property type="match status" value="1"/>
</dbReference>
<gene>
    <name evidence="6" type="ORF">SAMN05444487_10838</name>
</gene>
<evidence type="ECO:0000256" key="5">
    <source>
        <dbReference type="SAM" id="Phobius"/>
    </source>
</evidence>
<evidence type="ECO:0000256" key="4">
    <source>
        <dbReference type="ARBA" id="ARBA00023136"/>
    </source>
</evidence>
<feature type="transmembrane region" description="Helical" evidence="5">
    <location>
        <begin position="191"/>
        <end position="214"/>
    </location>
</feature>
<dbReference type="InterPro" id="IPR014205">
    <property type="entry name" value="Spore_YtaF"/>
</dbReference>
<dbReference type="RefSeq" id="WP_245726303.1">
    <property type="nucleotide sequence ID" value="NZ_FNNQ01000008.1"/>
</dbReference>
<dbReference type="STRING" id="1048340.SAMN05444487_10838"/>
<evidence type="ECO:0000313" key="6">
    <source>
        <dbReference type="EMBL" id="SDW95618.1"/>
    </source>
</evidence>
<dbReference type="InterPro" id="IPR003810">
    <property type="entry name" value="Mntp/YtaF"/>
</dbReference>
<dbReference type="NCBIfam" id="TIGR02840">
    <property type="entry name" value="spore_YtaF"/>
    <property type="match status" value="1"/>
</dbReference>
<keyword evidence="3 5" id="KW-1133">Transmembrane helix</keyword>
<dbReference type="AlphaFoldDB" id="A0A1H2XSG6"/>
<reference evidence="6 7" key="1">
    <citation type="submission" date="2016-10" db="EMBL/GenBank/DDBJ databases">
        <authorList>
            <person name="de Groot N.N."/>
        </authorList>
    </citation>
    <scope>NUCLEOTIDE SEQUENCE [LARGE SCALE GENOMIC DNA]</scope>
    <source>
        <strain evidence="6 7">DSM 45610</strain>
    </source>
</reference>
<proteinExistence type="predicted"/>
<evidence type="ECO:0000313" key="7">
    <source>
        <dbReference type="Proteomes" id="UP000198534"/>
    </source>
</evidence>
<evidence type="ECO:0000256" key="2">
    <source>
        <dbReference type="ARBA" id="ARBA00022692"/>
    </source>
</evidence>
<keyword evidence="2 5" id="KW-0812">Transmembrane</keyword>
<feature type="transmembrane region" description="Helical" evidence="5">
    <location>
        <begin position="6"/>
        <end position="27"/>
    </location>
</feature>
<protein>
    <submittedName>
        <fullName evidence="6">Putative sporulation protein YtaF</fullName>
    </submittedName>
</protein>
<evidence type="ECO:0000256" key="3">
    <source>
        <dbReference type="ARBA" id="ARBA00022989"/>
    </source>
</evidence>
<dbReference type="Proteomes" id="UP000198534">
    <property type="component" value="Unassembled WGS sequence"/>
</dbReference>
<feature type="transmembrane region" description="Helical" evidence="5">
    <location>
        <begin position="61"/>
        <end position="84"/>
    </location>
</feature>
<keyword evidence="1" id="KW-1003">Cell membrane</keyword>
<evidence type="ECO:0000256" key="1">
    <source>
        <dbReference type="ARBA" id="ARBA00022475"/>
    </source>
</evidence>
<keyword evidence="7" id="KW-1185">Reference proteome</keyword>
<organism evidence="6 7">
    <name type="scientific">Marininema mesophilum</name>
    <dbReference type="NCBI Taxonomy" id="1048340"/>
    <lineage>
        <taxon>Bacteria</taxon>
        <taxon>Bacillati</taxon>
        <taxon>Bacillota</taxon>
        <taxon>Bacilli</taxon>
        <taxon>Bacillales</taxon>
        <taxon>Thermoactinomycetaceae</taxon>
        <taxon>Marininema</taxon>
    </lineage>
</organism>
<feature type="transmembrane region" description="Helical" evidence="5">
    <location>
        <begin position="164"/>
        <end position="184"/>
    </location>
</feature>
<dbReference type="PANTHER" id="PTHR35529">
    <property type="entry name" value="MANGANESE EFFLUX PUMP MNTP-RELATED"/>
    <property type="match status" value="1"/>
</dbReference>